<evidence type="ECO:0000313" key="3">
    <source>
        <dbReference type="EMBL" id="TWU21023.1"/>
    </source>
</evidence>
<proteinExistence type="predicted"/>
<name>A0A5C6C8K4_9BACT</name>
<feature type="signal peptide" evidence="2">
    <location>
        <begin position="1"/>
        <end position="23"/>
    </location>
</feature>
<evidence type="ECO:0000313" key="4">
    <source>
        <dbReference type="Proteomes" id="UP000316304"/>
    </source>
</evidence>
<sequence precursor="true">MNQATTRIAVCVIAFVLAFQLDAAKAESPASTSPTPTMGEFFSGLNPMNWKMPNFKSVLPGQDETARIKEKKDGLVSDVSATASRSWQRTKEVLDPRRLSPSNWLPAQSESPQSESPGFFSSLFGGKAEAEADSERVATVGDFLAQPKITR</sequence>
<reference evidence="3 4" key="1">
    <citation type="submission" date="2019-02" db="EMBL/GenBank/DDBJ databases">
        <title>Deep-cultivation of Planctomycetes and their phenomic and genomic characterization uncovers novel biology.</title>
        <authorList>
            <person name="Wiegand S."/>
            <person name="Jogler M."/>
            <person name="Boedeker C."/>
            <person name="Pinto D."/>
            <person name="Vollmers J."/>
            <person name="Rivas-Marin E."/>
            <person name="Kohn T."/>
            <person name="Peeters S.H."/>
            <person name="Heuer A."/>
            <person name="Rast P."/>
            <person name="Oberbeckmann S."/>
            <person name="Bunk B."/>
            <person name="Jeske O."/>
            <person name="Meyerdierks A."/>
            <person name="Storesund J.E."/>
            <person name="Kallscheuer N."/>
            <person name="Luecker S."/>
            <person name="Lage O.M."/>
            <person name="Pohl T."/>
            <person name="Merkel B.J."/>
            <person name="Hornburger P."/>
            <person name="Mueller R.-W."/>
            <person name="Bruemmer F."/>
            <person name="Labrenz M."/>
            <person name="Spormann A.M."/>
            <person name="Op Den Camp H."/>
            <person name="Overmann J."/>
            <person name="Amann R."/>
            <person name="Jetten M.S.M."/>
            <person name="Mascher T."/>
            <person name="Medema M.H."/>
            <person name="Devos D.P."/>
            <person name="Kaster A.-K."/>
            <person name="Ovreas L."/>
            <person name="Rohde M."/>
            <person name="Galperin M.Y."/>
            <person name="Jogler C."/>
        </authorList>
    </citation>
    <scope>NUCLEOTIDE SEQUENCE [LARGE SCALE GENOMIC DNA]</scope>
    <source>
        <strain evidence="3 4">Pla52o</strain>
    </source>
</reference>
<protein>
    <submittedName>
        <fullName evidence="3">Uncharacterized protein</fullName>
    </submittedName>
</protein>
<organism evidence="3 4">
    <name type="scientific">Novipirellula galeiformis</name>
    <dbReference type="NCBI Taxonomy" id="2528004"/>
    <lineage>
        <taxon>Bacteria</taxon>
        <taxon>Pseudomonadati</taxon>
        <taxon>Planctomycetota</taxon>
        <taxon>Planctomycetia</taxon>
        <taxon>Pirellulales</taxon>
        <taxon>Pirellulaceae</taxon>
        <taxon>Novipirellula</taxon>
    </lineage>
</organism>
<dbReference type="RefSeq" id="WP_146596152.1">
    <property type="nucleotide sequence ID" value="NZ_SJPT01000007.1"/>
</dbReference>
<keyword evidence="4" id="KW-1185">Reference proteome</keyword>
<feature type="compositionally biased region" description="Low complexity" evidence="1">
    <location>
        <begin position="108"/>
        <end position="122"/>
    </location>
</feature>
<feature type="chain" id="PRO_5022986937" evidence="2">
    <location>
        <begin position="24"/>
        <end position="151"/>
    </location>
</feature>
<accession>A0A5C6C8K4</accession>
<dbReference type="Proteomes" id="UP000316304">
    <property type="component" value="Unassembled WGS sequence"/>
</dbReference>
<keyword evidence="2" id="KW-0732">Signal</keyword>
<dbReference type="EMBL" id="SJPT01000007">
    <property type="protein sequence ID" value="TWU21023.1"/>
    <property type="molecule type" value="Genomic_DNA"/>
</dbReference>
<dbReference type="OrthoDB" id="279863at2"/>
<feature type="compositionally biased region" description="Basic and acidic residues" evidence="1">
    <location>
        <begin position="89"/>
        <end position="98"/>
    </location>
</feature>
<gene>
    <name evidence="3" type="ORF">Pla52o_40550</name>
</gene>
<evidence type="ECO:0000256" key="2">
    <source>
        <dbReference type="SAM" id="SignalP"/>
    </source>
</evidence>
<evidence type="ECO:0000256" key="1">
    <source>
        <dbReference type="SAM" id="MobiDB-lite"/>
    </source>
</evidence>
<comment type="caution">
    <text evidence="3">The sequence shown here is derived from an EMBL/GenBank/DDBJ whole genome shotgun (WGS) entry which is preliminary data.</text>
</comment>
<feature type="region of interest" description="Disordered" evidence="1">
    <location>
        <begin position="70"/>
        <end position="123"/>
    </location>
</feature>
<dbReference type="AlphaFoldDB" id="A0A5C6C8K4"/>